<protein>
    <submittedName>
        <fullName evidence="3">Lactonase family protein</fullName>
    </submittedName>
</protein>
<dbReference type="PANTHER" id="PTHR30344:SF1">
    <property type="entry name" value="6-PHOSPHOGLUCONOLACTONASE"/>
    <property type="match status" value="1"/>
</dbReference>
<dbReference type="EMBL" id="JAOBTW010000002">
    <property type="protein sequence ID" value="MDZ7280870.1"/>
    <property type="molecule type" value="Genomic_DNA"/>
</dbReference>
<proteinExistence type="inferred from homology"/>
<evidence type="ECO:0000313" key="3">
    <source>
        <dbReference type="EMBL" id="MDZ7280870.1"/>
    </source>
</evidence>
<keyword evidence="4" id="KW-1185">Reference proteome</keyword>
<reference evidence="4" key="1">
    <citation type="submission" date="2023-07" db="EMBL/GenBank/DDBJ databases">
        <title>Whole genome sequence analysis of rice epiphytic Sphingomonas sanguinis OsEp_Plm_15B2.</title>
        <authorList>
            <person name="Sahu K.P."/>
            <person name="Asharani P."/>
            <person name="Reddy B."/>
            <person name="Kumar A."/>
        </authorList>
    </citation>
    <scope>NUCLEOTIDE SEQUENCE [LARGE SCALE GENOMIC DNA]</scope>
    <source>
        <strain evidence="4">OsEp_Plm_15B2</strain>
    </source>
</reference>
<keyword evidence="2" id="KW-0119">Carbohydrate metabolism</keyword>
<comment type="similarity">
    <text evidence="1">Belongs to the cycloisomerase 2 family.</text>
</comment>
<gene>
    <name evidence="3" type="ORF">N4G62_02365</name>
</gene>
<dbReference type="Gene3D" id="2.130.10.10">
    <property type="entry name" value="YVTN repeat-like/Quinoprotein amine dehydrogenase"/>
    <property type="match status" value="1"/>
</dbReference>
<accession>A0ABU5LMD1</accession>
<dbReference type="RefSeq" id="WP_322538425.1">
    <property type="nucleotide sequence ID" value="NZ_JAOBTW010000002.1"/>
</dbReference>
<dbReference type="InterPro" id="IPR015943">
    <property type="entry name" value="WD40/YVTN_repeat-like_dom_sf"/>
</dbReference>
<dbReference type="Pfam" id="PF10282">
    <property type="entry name" value="Lactonase"/>
    <property type="match status" value="1"/>
</dbReference>
<dbReference type="Proteomes" id="UP001292182">
    <property type="component" value="Unassembled WGS sequence"/>
</dbReference>
<dbReference type="InterPro" id="IPR019405">
    <property type="entry name" value="Lactonase_7-beta_prop"/>
</dbReference>
<evidence type="ECO:0000313" key="4">
    <source>
        <dbReference type="Proteomes" id="UP001292182"/>
    </source>
</evidence>
<sequence>MTTTRREVMAGAIAATGLGVAGEPLLARRPGRDRLIAGTYANEGGKGLYPIVDGRVGAPVTRIVNASYGVGGGPDGTFYLLREQADGRVAAYGPDWRSRGGASTGGADPCHVAIDRASACLAVANYSSGSVAFYRLDRQTGAPGEPQLFQHRGTGPNTERQAGPHAHWVGFSPDRRWLHSVDLGADAIFAYRFDPVARTLTDQRIAWQAPAGVGPRHMVRHPTLPRAYLACELRPKLFVLDALPDGRFRDAGEHALLLEGTKGPSYAAHIAIDRAGRTLYVSNRGANSITVFALDARGEPRVVQHVPTGGDWPRFFLLREERGEMLVANERSGTVNAFRIGKDGRLTPTERSIAIPGVVFLAEV</sequence>
<evidence type="ECO:0000256" key="1">
    <source>
        <dbReference type="ARBA" id="ARBA00005564"/>
    </source>
</evidence>
<comment type="caution">
    <text evidence="3">The sequence shown here is derived from an EMBL/GenBank/DDBJ whole genome shotgun (WGS) entry which is preliminary data.</text>
</comment>
<evidence type="ECO:0000256" key="2">
    <source>
        <dbReference type="ARBA" id="ARBA00022526"/>
    </source>
</evidence>
<organism evidence="3 4">
    <name type="scientific">Sphingomonas sanguinis</name>
    <dbReference type="NCBI Taxonomy" id="33051"/>
    <lineage>
        <taxon>Bacteria</taxon>
        <taxon>Pseudomonadati</taxon>
        <taxon>Pseudomonadota</taxon>
        <taxon>Alphaproteobacteria</taxon>
        <taxon>Sphingomonadales</taxon>
        <taxon>Sphingomonadaceae</taxon>
        <taxon>Sphingomonas</taxon>
    </lineage>
</organism>
<keyword evidence="2" id="KW-0313">Glucose metabolism</keyword>
<dbReference type="SUPFAM" id="SSF51004">
    <property type="entry name" value="C-terminal (heme d1) domain of cytochrome cd1-nitrite reductase"/>
    <property type="match status" value="1"/>
</dbReference>
<dbReference type="PANTHER" id="PTHR30344">
    <property type="entry name" value="6-PHOSPHOGLUCONOLACTONASE-RELATED"/>
    <property type="match status" value="1"/>
</dbReference>
<name>A0ABU5LMD1_9SPHN</name>
<dbReference type="InterPro" id="IPR011048">
    <property type="entry name" value="Haem_d1_sf"/>
</dbReference>
<dbReference type="InterPro" id="IPR050282">
    <property type="entry name" value="Cycloisomerase_2"/>
</dbReference>